<dbReference type="GO" id="GO:0005524">
    <property type="term" value="F:ATP binding"/>
    <property type="evidence" value="ECO:0007669"/>
    <property type="project" value="UniProtKB-KW"/>
</dbReference>
<dbReference type="InterPro" id="IPR003593">
    <property type="entry name" value="AAA+_ATPase"/>
</dbReference>
<evidence type="ECO:0000313" key="8">
    <source>
        <dbReference type="EMBL" id="MCY0386882.1"/>
    </source>
</evidence>
<sequence>MIVLEHVVKRYRGARGHRPVLDDIDLTIPRGAKLALIGGNGAGKSTLLNLIGGMDMPTRGSVTRHCRVSWPLGLSGGFQGSLSGAQNARFIARIHGVAEAGLPEKIDFVRTFSELGDALDLPVKTYSSGMRSRLAFAVSLGFDFDTYLVDELTAVGDAAFRKKSRRAFSDLASQAGLVMVSHDERTLRDFCDSALWLHEGKARYFDRLADGLARYTAQRS</sequence>
<dbReference type="SUPFAM" id="SSF52540">
    <property type="entry name" value="P-loop containing nucleoside triphosphate hydrolases"/>
    <property type="match status" value="1"/>
</dbReference>
<keyword evidence="5" id="KW-0547">Nucleotide-binding</keyword>
<accession>A0ABT3ZKK2</accession>
<dbReference type="PANTHER" id="PTHR46743:SF2">
    <property type="entry name" value="TEICHOIC ACIDS EXPORT ATP-BINDING PROTEIN TAGH"/>
    <property type="match status" value="1"/>
</dbReference>
<feature type="domain" description="ABC transporter" evidence="7">
    <location>
        <begin position="2"/>
        <end position="220"/>
    </location>
</feature>
<name>A0ABT3ZKK2_9BURK</name>
<evidence type="ECO:0000256" key="2">
    <source>
        <dbReference type="ARBA" id="ARBA00022448"/>
    </source>
</evidence>
<dbReference type="Pfam" id="PF00005">
    <property type="entry name" value="ABC_tran"/>
    <property type="match status" value="1"/>
</dbReference>
<protein>
    <submittedName>
        <fullName evidence="8">ABC transporter ATP-binding protein</fullName>
    </submittedName>
</protein>
<keyword evidence="9" id="KW-1185">Reference proteome</keyword>
<dbReference type="Gene3D" id="3.40.50.300">
    <property type="entry name" value="P-loop containing nucleotide triphosphate hydrolases"/>
    <property type="match status" value="1"/>
</dbReference>
<dbReference type="SMART" id="SM00382">
    <property type="entry name" value="AAA"/>
    <property type="match status" value="1"/>
</dbReference>
<dbReference type="PROSITE" id="PS50893">
    <property type="entry name" value="ABC_TRANSPORTER_2"/>
    <property type="match status" value="1"/>
</dbReference>
<keyword evidence="4" id="KW-0472">Membrane</keyword>
<reference evidence="8" key="1">
    <citation type="submission" date="2022-11" db="EMBL/GenBank/DDBJ databases">
        <title>Robbsia betulipollinis sp. nov., isolated from pollen of birch (Betula pendula).</title>
        <authorList>
            <person name="Shi H."/>
            <person name="Ambika Manirajan B."/>
            <person name="Ratering S."/>
            <person name="Geissler-Plaum R."/>
            <person name="Schnell S."/>
        </authorList>
    </citation>
    <scope>NUCLEOTIDE SEQUENCE</scope>
    <source>
        <strain evidence="8">Bb-Pol-6</strain>
    </source>
</reference>
<evidence type="ECO:0000313" key="9">
    <source>
        <dbReference type="Proteomes" id="UP001082899"/>
    </source>
</evidence>
<keyword evidence="2" id="KW-0813">Transport</keyword>
<evidence type="ECO:0000256" key="3">
    <source>
        <dbReference type="ARBA" id="ARBA00022475"/>
    </source>
</evidence>
<dbReference type="RefSeq" id="WP_267846546.1">
    <property type="nucleotide sequence ID" value="NZ_JAPMXC010000001.1"/>
</dbReference>
<proteinExistence type="inferred from homology"/>
<evidence type="ECO:0000256" key="6">
    <source>
        <dbReference type="ARBA" id="ARBA00022840"/>
    </source>
</evidence>
<comment type="similarity">
    <text evidence="1">Belongs to the ABC transporter superfamily.</text>
</comment>
<keyword evidence="6 8" id="KW-0067">ATP-binding</keyword>
<organism evidence="8 9">
    <name type="scientific">Robbsia betulipollinis</name>
    <dbReference type="NCBI Taxonomy" id="2981849"/>
    <lineage>
        <taxon>Bacteria</taxon>
        <taxon>Pseudomonadati</taxon>
        <taxon>Pseudomonadota</taxon>
        <taxon>Betaproteobacteria</taxon>
        <taxon>Burkholderiales</taxon>
        <taxon>Burkholderiaceae</taxon>
        <taxon>Robbsia</taxon>
    </lineage>
</organism>
<evidence type="ECO:0000256" key="1">
    <source>
        <dbReference type="ARBA" id="ARBA00005417"/>
    </source>
</evidence>
<evidence type="ECO:0000259" key="7">
    <source>
        <dbReference type="PROSITE" id="PS50893"/>
    </source>
</evidence>
<dbReference type="InterPro" id="IPR003439">
    <property type="entry name" value="ABC_transporter-like_ATP-bd"/>
</dbReference>
<gene>
    <name evidence="8" type="ORF">OVY01_06490</name>
</gene>
<evidence type="ECO:0000256" key="5">
    <source>
        <dbReference type="ARBA" id="ARBA00022741"/>
    </source>
</evidence>
<dbReference type="InterPro" id="IPR017871">
    <property type="entry name" value="ABC_transporter-like_CS"/>
</dbReference>
<comment type="caution">
    <text evidence="8">The sequence shown here is derived from an EMBL/GenBank/DDBJ whole genome shotgun (WGS) entry which is preliminary data.</text>
</comment>
<dbReference type="InterPro" id="IPR027417">
    <property type="entry name" value="P-loop_NTPase"/>
</dbReference>
<dbReference type="CDD" id="cd03220">
    <property type="entry name" value="ABC_KpsT_Wzt"/>
    <property type="match status" value="1"/>
</dbReference>
<keyword evidence="4" id="KW-0997">Cell inner membrane</keyword>
<dbReference type="PROSITE" id="PS00211">
    <property type="entry name" value="ABC_TRANSPORTER_1"/>
    <property type="match status" value="1"/>
</dbReference>
<dbReference type="Proteomes" id="UP001082899">
    <property type="component" value="Unassembled WGS sequence"/>
</dbReference>
<dbReference type="InterPro" id="IPR050683">
    <property type="entry name" value="Bact_Polysacc_Export_ATP-bd"/>
</dbReference>
<dbReference type="PANTHER" id="PTHR46743">
    <property type="entry name" value="TEICHOIC ACIDS EXPORT ATP-BINDING PROTEIN TAGH"/>
    <property type="match status" value="1"/>
</dbReference>
<dbReference type="InterPro" id="IPR015860">
    <property type="entry name" value="ABC_transpr_TagH-like"/>
</dbReference>
<keyword evidence="3" id="KW-1003">Cell membrane</keyword>
<evidence type="ECO:0000256" key="4">
    <source>
        <dbReference type="ARBA" id="ARBA00022519"/>
    </source>
</evidence>
<dbReference type="EMBL" id="JAPMXC010000001">
    <property type="protein sequence ID" value="MCY0386882.1"/>
    <property type="molecule type" value="Genomic_DNA"/>
</dbReference>